<evidence type="ECO:0000256" key="1">
    <source>
        <dbReference type="ARBA" id="ARBA00001946"/>
    </source>
</evidence>
<name>A0A1E8CHY7_9GAMM</name>
<comment type="cofactor">
    <cofactor evidence="1">
        <name>Mg(2+)</name>
        <dbReference type="ChEBI" id="CHEBI:18420"/>
    </cofactor>
</comment>
<dbReference type="FunFam" id="3.30.70.270:FF:000001">
    <property type="entry name" value="Diguanylate cyclase domain protein"/>
    <property type="match status" value="1"/>
</dbReference>
<dbReference type="STRING" id="1524254.PHACT_01675"/>
<dbReference type="GO" id="GO:0043709">
    <property type="term" value="P:cell adhesion involved in single-species biofilm formation"/>
    <property type="evidence" value="ECO:0007669"/>
    <property type="project" value="TreeGrafter"/>
</dbReference>
<evidence type="ECO:0000313" key="5">
    <source>
        <dbReference type="EMBL" id="OFE12008.1"/>
    </source>
</evidence>
<dbReference type="Proteomes" id="UP000175669">
    <property type="component" value="Unassembled WGS sequence"/>
</dbReference>
<dbReference type="EC" id="2.7.7.65" evidence="2"/>
<dbReference type="GO" id="GO:0005886">
    <property type="term" value="C:plasma membrane"/>
    <property type="evidence" value="ECO:0007669"/>
    <property type="project" value="TreeGrafter"/>
</dbReference>
<gene>
    <name evidence="5" type="ORF">PHACT_01675</name>
</gene>
<dbReference type="PANTHER" id="PTHR45138">
    <property type="entry name" value="REGULATORY COMPONENTS OF SENSORY TRANSDUCTION SYSTEM"/>
    <property type="match status" value="1"/>
</dbReference>
<reference evidence="6" key="1">
    <citation type="submission" date="2016-07" db="EMBL/GenBank/DDBJ databases">
        <authorList>
            <person name="Florea S."/>
            <person name="Webb J.S."/>
            <person name="Jaromczyk J."/>
            <person name="Schardl C.L."/>
        </authorList>
    </citation>
    <scope>NUCLEOTIDE SEQUENCE [LARGE SCALE GENOMIC DNA]</scope>
    <source>
        <strain evidence="6">KCTC 42131</strain>
    </source>
</reference>
<dbReference type="EMBL" id="MASR01000001">
    <property type="protein sequence ID" value="OFE12008.1"/>
    <property type="molecule type" value="Genomic_DNA"/>
</dbReference>
<dbReference type="NCBIfam" id="TIGR00254">
    <property type="entry name" value="GGDEF"/>
    <property type="match status" value="1"/>
</dbReference>
<dbReference type="AlphaFoldDB" id="A0A1E8CHY7"/>
<evidence type="ECO:0000256" key="2">
    <source>
        <dbReference type="ARBA" id="ARBA00012528"/>
    </source>
</evidence>
<accession>A0A1E8CHY7</accession>
<comment type="caution">
    <text evidence="5">The sequence shown here is derived from an EMBL/GenBank/DDBJ whole genome shotgun (WGS) entry which is preliminary data.</text>
</comment>
<evidence type="ECO:0000259" key="4">
    <source>
        <dbReference type="PROSITE" id="PS50887"/>
    </source>
</evidence>
<dbReference type="GO" id="GO:1902201">
    <property type="term" value="P:negative regulation of bacterial-type flagellum-dependent cell motility"/>
    <property type="evidence" value="ECO:0007669"/>
    <property type="project" value="TreeGrafter"/>
</dbReference>
<dbReference type="InterPro" id="IPR043128">
    <property type="entry name" value="Rev_trsase/Diguanyl_cyclase"/>
</dbReference>
<dbReference type="PANTHER" id="PTHR45138:SF9">
    <property type="entry name" value="DIGUANYLATE CYCLASE DGCM-RELATED"/>
    <property type="match status" value="1"/>
</dbReference>
<proteinExistence type="predicted"/>
<dbReference type="CDD" id="cd01949">
    <property type="entry name" value="GGDEF"/>
    <property type="match status" value="1"/>
</dbReference>
<dbReference type="Pfam" id="PF00990">
    <property type="entry name" value="GGDEF"/>
    <property type="match status" value="1"/>
</dbReference>
<dbReference type="SUPFAM" id="SSF55073">
    <property type="entry name" value="Nucleotide cyclase"/>
    <property type="match status" value="1"/>
</dbReference>
<dbReference type="PROSITE" id="PS50887">
    <property type="entry name" value="GGDEF"/>
    <property type="match status" value="1"/>
</dbReference>
<organism evidence="5 6">
    <name type="scientific">Pseudohongiella acticola</name>
    <dbReference type="NCBI Taxonomy" id="1524254"/>
    <lineage>
        <taxon>Bacteria</taxon>
        <taxon>Pseudomonadati</taxon>
        <taxon>Pseudomonadota</taxon>
        <taxon>Gammaproteobacteria</taxon>
        <taxon>Pseudomonadales</taxon>
        <taxon>Pseudohongiellaceae</taxon>
        <taxon>Pseudohongiella</taxon>
    </lineage>
</organism>
<dbReference type="InterPro" id="IPR050469">
    <property type="entry name" value="Diguanylate_Cyclase"/>
</dbReference>
<dbReference type="GO" id="GO:0052621">
    <property type="term" value="F:diguanylate cyclase activity"/>
    <property type="evidence" value="ECO:0007669"/>
    <property type="project" value="UniProtKB-EC"/>
</dbReference>
<evidence type="ECO:0000313" key="6">
    <source>
        <dbReference type="Proteomes" id="UP000175669"/>
    </source>
</evidence>
<keyword evidence="6" id="KW-1185">Reference proteome</keyword>
<dbReference type="SMART" id="SM00267">
    <property type="entry name" value="GGDEF"/>
    <property type="match status" value="1"/>
</dbReference>
<dbReference type="Gene3D" id="3.30.70.270">
    <property type="match status" value="1"/>
</dbReference>
<sequence length="318" mass="35025">MAMPLSSATAVEITTQGRAQLTLLPAANEYQLPDGNKPLSQTRYRLLTKLQTSLDLNTILSLFHEESSALVDYCGLVYVNETMNLQLSVGDVELHSCSYRLITQRDNLGEIVLYHQARFSEPDLDTIETLLSTLLCPLRNALQYRAAIDASTTDALTGAGNRLAMMADLDHELNLARRYQHDLSVLVIDIDRFKKINDTEGHATGDTVLKEMVRLITKVNRNTDRVYRYGGEEFVVLLSKTDKYGALVIAERLREAVAGLRVCADTGSLSITISIGASTFTDSDTTEGLLKRADKAMYEIKNKGGNGSAFKPGDQGNV</sequence>
<dbReference type="RefSeq" id="WP_070115632.1">
    <property type="nucleotide sequence ID" value="NZ_MASR01000001.1"/>
</dbReference>
<dbReference type="InterPro" id="IPR000160">
    <property type="entry name" value="GGDEF_dom"/>
</dbReference>
<dbReference type="InterPro" id="IPR029787">
    <property type="entry name" value="Nucleotide_cyclase"/>
</dbReference>
<evidence type="ECO:0000256" key="3">
    <source>
        <dbReference type="ARBA" id="ARBA00034247"/>
    </source>
</evidence>
<comment type="catalytic activity">
    <reaction evidence="3">
        <text>2 GTP = 3',3'-c-di-GMP + 2 diphosphate</text>
        <dbReference type="Rhea" id="RHEA:24898"/>
        <dbReference type="ChEBI" id="CHEBI:33019"/>
        <dbReference type="ChEBI" id="CHEBI:37565"/>
        <dbReference type="ChEBI" id="CHEBI:58805"/>
        <dbReference type="EC" id="2.7.7.65"/>
    </reaction>
</comment>
<dbReference type="OrthoDB" id="9812260at2"/>
<feature type="domain" description="GGDEF" evidence="4">
    <location>
        <begin position="181"/>
        <end position="313"/>
    </location>
</feature>
<protein>
    <recommendedName>
        <fullName evidence="2">diguanylate cyclase</fullName>
        <ecNumber evidence="2">2.7.7.65</ecNumber>
    </recommendedName>
</protein>